<dbReference type="Gene3D" id="1.20.1070.10">
    <property type="entry name" value="Rhodopsin 7-helix transmembrane proteins"/>
    <property type="match status" value="1"/>
</dbReference>
<dbReference type="PROSITE" id="PS50262">
    <property type="entry name" value="G_PROTEIN_RECEP_F1_2"/>
    <property type="match status" value="1"/>
</dbReference>
<keyword evidence="3 5" id="KW-1133">Transmembrane helix</keyword>
<evidence type="ECO:0000256" key="3">
    <source>
        <dbReference type="ARBA" id="ARBA00022989"/>
    </source>
</evidence>
<evidence type="ECO:0000256" key="6">
    <source>
        <dbReference type="SAM" id="SignalP"/>
    </source>
</evidence>
<sequence>MRIMLLIAWITAAIISSPQFIVWRLYQAFDNPPWSQCMQIWEIERAQFFLKETNKSSIKMFNSKLYEEESFYVILHMLLIFWIPAIIIMLCYLLLSCWVYINSKPNFFDLINSSSSAADKDGSNNQQIQMLNLLNQQKHLNTQNVSNGNSGGGGVLIALRSSRVSYQLAPVNNSSTITQGHETQNTTIFTNTLNNECISINKKTNDCIK</sequence>
<keyword evidence="9" id="KW-1185">Reference proteome</keyword>
<comment type="subcellular location">
    <subcellularLocation>
        <location evidence="1">Membrane</location>
    </subcellularLocation>
</comment>
<keyword evidence="2 5" id="KW-0812">Transmembrane</keyword>
<name>A0A8S9ZV80_9BILA</name>
<comment type="caution">
    <text evidence="8">The sequence shown here is derived from an EMBL/GenBank/DDBJ whole genome shotgun (WGS) entry which is preliminary data.</text>
</comment>
<feature type="domain" description="G-protein coupled receptors family 1 profile" evidence="7">
    <location>
        <begin position="1"/>
        <end position="95"/>
    </location>
</feature>
<keyword evidence="4 5" id="KW-0472">Membrane</keyword>
<evidence type="ECO:0000256" key="5">
    <source>
        <dbReference type="SAM" id="Phobius"/>
    </source>
</evidence>
<dbReference type="GO" id="GO:0016020">
    <property type="term" value="C:membrane"/>
    <property type="evidence" value="ECO:0007669"/>
    <property type="project" value="UniProtKB-SubCell"/>
</dbReference>
<evidence type="ECO:0000256" key="4">
    <source>
        <dbReference type="ARBA" id="ARBA00023136"/>
    </source>
</evidence>
<feature type="signal peptide" evidence="6">
    <location>
        <begin position="1"/>
        <end position="16"/>
    </location>
</feature>
<feature type="chain" id="PRO_5035923325" evidence="6">
    <location>
        <begin position="17"/>
        <end position="209"/>
    </location>
</feature>
<dbReference type="EMBL" id="JABEBT010000018">
    <property type="protein sequence ID" value="KAF7637613.1"/>
    <property type="molecule type" value="Genomic_DNA"/>
</dbReference>
<dbReference type="Proteomes" id="UP000605970">
    <property type="component" value="Unassembled WGS sequence"/>
</dbReference>
<gene>
    <name evidence="8" type="ORF">Mgra_00002870</name>
</gene>
<proteinExistence type="predicted"/>
<dbReference type="OrthoDB" id="6435638at2759"/>
<keyword evidence="6" id="KW-0732">Signal</keyword>
<feature type="transmembrane region" description="Helical" evidence="5">
    <location>
        <begin position="71"/>
        <end position="95"/>
    </location>
</feature>
<dbReference type="SUPFAM" id="SSF81321">
    <property type="entry name" value="Family A G protein-coupled receptor-like"/>
    <property type="match status" value="1"/>
</dbReference>
<organism evidence="8 9">
    <name type="scientific">Meloidogyne graminicola</name>
    <dbReference type="NCBI Taxonomy" id="189291"/>
    <lineage>
        <taxon>Eukaryota</taxon>
        <taxon>Metazoa</taxon>
        <taxon>Ecdysozoa</taxon>
        <taxon>Nematoda</taxon>
        <taxon>Chromadorea</taxon>
        <taxon>Rhabditida</taxon>
        <taxon>Tylenchina</taxon>
        <taxon>Tylenchomorpha</taxon>
        <taxon>Tylenchoidea</taxon>
        <taxon>Meloidogynidae</taxon>
        <taxon>Meloidogyninae</taxon>
        <taxon>Meloidogyne</taxon>
    </lineage>
</organism>
<dbReference type="InterPro" id="IPR017452">
    <property type="entry name" value="GPCR_Rhodpsn_7TM"/>
</dbReference>
<evidence type="ECO:0000313" key="8">
    <source>
        <dbReference type="EMBL" id="KAF7637613.1"/>
    </source>
</evidence>
<dbReference type="AlphaFoldDB" id="A0A8S9ZV80"/>
<evidence type="ECO:0000313" key="9">
    <source>
        <dbReference type="Proteomes" id="UP000605970"/>
    </source>
</evidence>
<evidence type="ECO:0000256" key="1">
    <source>
        <dbReference type="ARBA" id="ARBA00004370"/>
    </source>
</evidence>
<protein>
    <submittedName>
        <fullName evidence="8">G_PROTEIN_RECEP_F1_2 domain-containing protein</fullName>
    </submittedName>
</protein>
<accession>A0A8S9ZV80</accession>
<reference evidence="8" key="1">
    <citation type="journal article" date="2020" name="Ecol. Evol.">
        <title>Genome structure and content of the rice root-knot nematode (Meloidogyne graminicola).</title>
        <authorList>
            <person name="Phan N.T."/>
            <person name="Danchin E.G.J."/>
            <person name="Klopp C."/>
            <person name="Perfus-Barbeoch L."/>
            <person name="Kozlowski D.K."/>
            <person name="Koutsovoulos G.D."/>
            <person name="Lopez-Roques C."/>
            <person name="Bouchez O."/>
            <person name="Zahm M."/>
            <person name="Besnard G."/>
            <person name="Bellafiore S."/>
        </authorList>
    </citation>
    <scope>NUCLEOTIDE SEQUENCE</scope>
    <source>
        <strain evidence="8">VN-18</strain>
    </source>
</reference>
<evidence type="ECO:0000256" key="2">
    <source>
        <dbReference type="ARBA" id="ARBA00022692"/>
    </source>
</evidence>
<evidence type="ECO:0000259" key="7">
    <source>
        <dbReference type="PROSITE" id="PS50262"/>
    </source>
</evidence>